<evidence type="ECO:0000256" key="3">
    <source>
        <dbReference type="ARBA" id="ARBA00009381"/>
    </source>
</evidence>
<evidence type="ECO:0000256" key="2">
    <source>
        <dbReference type="ARBA" id="ARBA00001089"/>
    </source>
</evidence>
<gene>
    <name evidence="11" type="ORF">BRE01_44710</name>
</gene>
<comment type="similarity">
    <text evidence="3 9">Belongs to the gamma-glutamyltransferase family.</text>
</comment>
<dbReference type="InterPro" id="IPR051792">
    <property type="entry name" value="GGT_bact"/>
</dbReference>
<evidence type="ECO:0000256" key="6">
    <source>
        <dbReference type="ARBA" id="ARBA00023145"/>
    </source>
</evidence>
<evidence type="ECO:0000256" key="10">
    <source>
        <dbReference type="SAM" id="MobiDB-lite"/>
    </source>
</evidence>
<dbReference type="InterPro" id="IPR043137">
    <property type="entry name" value="GGT_ssub_C"/>
</dbReference>
<comment type="catalytic activity">
    <reaction evidence="2 9">
        <text>glutathione + H2O = L-cysteinylglycine + L-glutamate</text>
        <dbReference type="Rhea" id="RHEA:28807"/>
        <dbReference type="ChEBI" id="CHEBI:15377"/>
        <dbReference type="ChEBI" id="CHEBI:29985"/>
        <dbReference type="ChEBI" id="CHEBI:57925"/>
        <dbReference type="ChEBI" id="CHEBI:61694"/>
        <dbReference type="EC" id="3.4.19.13"/>
    </reaction>
</comment>
<comment type="PTM">
    <text evidence="9">Cleaved by autocatalysis into a large and a small subunit.</text>
</comment>
<keyword evidence="5 9" id="KW-0378">Hydrolase</keyword>
<protein>
    <recommendedName>
        <fullName evidence="9">Glutathione hydrolase proenzyme</fullName>
        <ecNumber evidence="9">2.3.2.2</ecNumber>
        <ecNumber evidence="9">3.4.19.13</ecNumber>
    </recommendedName>
    <component>
        <recommendedName>
            <fullName evidence="9">Glutathione hydrolase large chain</fullName>
        </recommendedName>
    </component>
    <component>
        <recommendedName>
            <fullName evidence="9">Glutathione hydrolase small chain</fullName>
        </recommendedName>
    </component>
</protein>
<dbReference type="EMBL" id="BJON01000018">
    <property type="protein sequence ID" value="GED70769.1"/>
    <property type="molecule type" value="Genomic_DNA"/>
</dbReference>
<evidence type="ECO:0000256" key="9">
    <source>
        <dbReference type="RuleBase" id="RU368036"/>
    </source>
</evidence>
<dbReference type="EC" id="2.3.2.2" evidence="9"/>
<comment type="pathway">
    <text evidence="9">Sulfur metabolism; glutathione metabolism.</text>
</comment>
<accession>A0ABQ0TSI4</accession>
<evidence type="ECO:0000313" key="12">
    <source>
        <dbReference type="Proteomes" id="UP000319578"/>
    </source>
</evidence>
<dbReference type="Pfam" id="PF01019">
    <property type="entry name" value="G_glu_transpept"/>
    <property type="match status" value="1"/>
</dbReference>
<keyword evidence="12" id="KW-1185">Reference proteome</keyword>
<comment type="catalytic activity">
    <reaction evidence="8 9">
        <text>an N-terminal (5-L-glutamyl)-[peptide] + an alpha-amino acid = 5-L-glutamyl amino acid + an N-terminal L-alpha-aminoacyl-[peptide]</text>
        <dbReference type="Rhea" id="RHEA:23904"/>
        <dbReference type="Rhea" id="RHEA-COMP:9780"/>
        <dbReference type="Rhea" id="RHEA-COMP:9795"/>
        <dbReference type="ChEBI" id="CHEBI:77644"/>
        <dbReference type="ChEBI" id="CHEBI:78597"/>
        <dbReference type="ChEBI" id="CHEBI:78599"/>
        <dbReference type="ChEBI" id="CHEBI:78608"/>
        <dbReference type="EC" id="2.3.2.2"/>
    </reaction>
</comment>
<keyword evidence="7 9" id="KW-0012">Acyltransferase</keyword>
<dbReference type="Gene3D" id="1.10.246.130">
    <property type="match status" value="1"/>
</dbReference>
<evidence type="ECO:0000256" key="7">
    <source>
        <dbReference type="ARBA" id="ARBA00023315"/>
    </source>
</evidence>
<dbReference type="NCBIfam" id="TIGR00066">
    <property type="entry name" value="g_glut_trans"/>
    <property type="match status" value="1"/>
</dbReference>
<name>A0ABQ0TSI4_9BACL</name>
<dbReference type="SUPFAM" id="SSF56235">
    <property type="entry name" value="N-terminal nucleophile aminohydrolases (Ntn hydrolases)"/>
    <property type="match status" value="1"/>
</dbReference>
<evidence type="ECO:0000256" key="5">
    <source>
        <dbReference type="ARBA" id="ARBA00022801"/>
    </source>
</evidence>
<evidence type="ECO:0000256" key="1">
    <source>
        <dbReference type="ARBA" id="ARBA00001049"/>
    </source>
</evidence>
<organism evidence="11 12">
    <name type="scientific">Brevibacillus reuszeri</name>
    <dbReference type="NCBI Taxonomy" id="54915"/>
    <lineage>
        <taxon>Bacteria</taxon>
        <taxon>Bacillati</taxon>
        <taxon>Bacillota</taxon>
        <taxon>Bacilli</taxon>
        <taxon>Bacillales</taxon>
        <taxon>Paenibacillaceae</taxon>
        <taxon>Brevibacillus</taxon>
    </lineage>
</organism>
<evidence type="ECO:0000313" key="11">
    <source>
        <dbReference type="EMBL" id="GED70769.1"/>
    </source>
</evidence>
<dbReference type="InterPro" id="IPR029055">
    <property type="entry name" value="Ntn_hydrolases_N"/>
</dbReference>
<evidence type="ECO:0000256" key="4">
    <source>
        <dbReference type="ARBA" id="ARBA00022679"/>
    </source>
</evidence>
<feature type="compositionally biased region" description="Polar residues" evidence="10">
    <location>
        <begin position="580"/>
        <end position="593"/>
    </location>
</feature>
<comment type="caution">
    <text evidence="11">The sequence shown here is derived from an EMBL/GenBank/DDBJ whole genome shotgun (WGS) entry which is preliminary data.</text>
</comment>
<dbReference type="PANTHER" id="PTHR43199">
    <property type="entry name" value="GLUTATHIONE HYDROLASE"/>
    <property type="match status" value="1"/>
</dbReference>
<comment type="subunit">
    <text evidence="9">This enzyme consists of two polypeptide chains, which are synthesized in precursor form from a single polypeptide.</text>
</comment>
<feature type="region of interest" description="Disordered" evidence="10">
    <location>
        <begin position="564"/>
        <end position="605"/>
    </location>
</feature>
<sequence>MTMPGIDPSMEKATQGIVSVSHPLAAEAGIKILQQGGNAVDAAAAIQFSLNVVEPYMSGIGGGGYMMVYLKDQNKIIALDGRETAGMNANPDFHLDEDGKPLSFFEFTTSGHAPGTPGLLRLVEESLQKYGTMNLADVLDSAIEQAEQGIEVNWATERYTANEVRRIQKYEATEQVFMPGNESIREGDRLVQPDLAKTLRLIKEHGAKVLYEGEVGEALAREVQKHGGRLTMADLRAYTVKEAEPIRAPYRGYEIVSMGPSSSGGITMIQMLKLLEPYDLQSMGHLSADYMHHLLEAMHLSYADRAKHMADEDFCPVPKAGLLHPDYLSERTRLINPEEATKHVEPGEPWVYESDASRRPAATEDGGRDETMTQTTHFSVIDQWGNMVSFTSSIGSVYGSGMMVPGYGFLLGNHGVAFQTEAGSVNQIEPGKRGLSSMSPTFVLKDNEPFMALGSPGATTIIASVAQVILGVIDFGLPIQQAILAPRVYSSTYPRVEWEYGIEPDVLRALVAKGHAFEATPQPYIGDVHAVLYDAATKSMYGGTDDTREGTVLGVDGVRFTISKPPEQPQMEKGLHDLLGSTTPDKSGDSATQGYYKYDQESITR</sequence>
<dbReference type="InterPro" id="IPR043138">
    <property type="entry name" value="GGT_lsub"/>
</dbReference>
<dbReference type="Gene3D" id="3.60.20.40">
    <property type="match status" value="1"/>
</dbReference>
<keyword evidence="6 9" id="KW-0865">Zymogen</keyword>
<dbReference type="EC" id="3.4.19.13" evidence="9"/>
<dbReference type="InterPro" id="IPR000101">
    <property type="entry name" value="GGT_peptidase"/>
</dbReference>
<dbReference type="PRINTS" id="PR01210">
    <property type="entry name" value="GGTRANSPTASE"/>
</dbReference>
<dbReference type="Proteomes" id="UP000319578">
    <property type="component" value="Unassembled WGS sequence"/>
</dbReference>
<evidence type="ECO:0000256" key="8">
    <source>
        <dbReference type="ARBA" id="ARBA00047417"/>
    </source>
</evidence>
<proteinExistence type="inferred from homology"/>
<keyword evidence="9" id="KW-0317">Glutathione biosynthesis</keyword>
<keyword evidence="4 9" id="KW-0808">Transferase</keyword>
<reference evidence="11 12" key="1">
    <citation type="submission" date="2019-06" db="EMBL/GenBank/DDBJ databases">
        <title>Whole genome shotgun sequence of Brevibacillus reuszeri NBRC 15719.</title>
        <authorList>
            <person name="Hosoyama A."/>
            <person name="Uohara A."/>
            <person name="Ohji S."/>
            <person name="Ichikawa N."/>
        </authorList>
    </citation>
    <scope>NUCLEOTIDE SEQUENCE [LARGE SCALE GENOMIC DNA]</scope>
    <source>
        <strain evidence="11 12">NBRC 15719</strain>
    </source>
</reference>
<comment type="catalytic activity">
    <reaction evidence="1 9">
        <text>an S-substituted glutathione + H2O = an S-substituted L-cysteinylglycine + L-glutamate</text>
        <dbReference type="Rhea" id="RHEA:59468"/>
        <dbReference type="ChEBI" id="CHEBI:15377"/>
        <dbReference type="ChEBI" id="CHEBI:29985"/>
        <dbReference type="ChEBI" id="CHEBI:90779"/>
        <dbReference type="ChEBI" id="CHEBI:143103"/>
        <dbReference type="EC" id="3.4.19.13"/>
    </reaction>
</comment>
<dbReference type="PANTHER" id="PTHR43199:SF1">
    <property type="entry name" value="GLUTATHIONE HYDROLASE PROENZYME"/>
    <property type="match status" value="1"/>
</dbReference>
<dbReference type="RefSeq" id="WP_049741357.1">
    <property type="nucleotide sequence ID" value="NZ_BJON01000018.1"/>
</dbReference>